<dbReference type="Proteomes" id="UP001057291">
    <property type="component" value="Unassembled WGS sequence"/>
</dbReference>
<feature type="domain" description="Polymerase/histidinol phosphatase N-terminal" evidence="1">
    <location>
        <begin position="5"/>
        <end position="70"/>
    </location>
</feature>
<dbReference type="SMART" id="SM00481">
    <property type="entry name" value="POLIIIAc"/>
    <property type="match status" value="1"/>
</dbReference>
<dbReference type="Gene3D" id="3.20.20.140">
    <property type="entry name" value="Metal-dependent hydrolases"/>
    <property type="match status" value="1"/>
</dbReference>
<comment type="caution">
    <text evidence="2">The sequence shown here is derived from an EMBL/GenBank/DDBJ whole genome shotgun (WGS) entry which is preliminary data.</text>
</comment>
<name>A0AAV4LJF4_9BACL</name>
<protein>
    <submittedName>
        <fullName evidence="2">PHP-like protein</fullName>
    </submittedName>
</protein>
<evidence type="ECO:0000313" key="3">
    <source>
        <dbReference type="Proteomes" id="UP001057291"/>
    </source>
</evidence>
<dbReference type="InterPro" id="IPR004013">
    <property type="entry name" value="PHP_dom"/>
</dbReference>
<dbReference type="GO" id="GO:0004534">
    <property type="term" value="F:5'-3' RNA exonuclease activity"/>
    <property type="evidence" value="ECO:0007669"/>
    <property type="project" value="TreeGrafter"/>
</dbReference>
<dbReference type="SUPFAM" id="SSF89550">
    <property type="entry name" value="PHP domain-like"/>
    <property type="match status" value="1"/>
</dbReference>
<dbReference type="PANTHER" id="PTHR42924:SF3">
    <property type="entry name" value="POLYMERASE_HISTIDINOL PHOSPHATASE N-TERMINAL DOMAIN-CONTAINING PROTEIN"/>
    <property type="match status" value="1"/>
</dbReference>
<accession>A0AAV4LJF4</accession>
<dbReference type="Gene3D" id="1.10.150.650">
    <property type="match status" value="1"/>
</dbReference>
<proteinExistence type="predicted"/>
<dbReference type="InterPro" id="IPR016195">
    <property type="entry name" value="Pol/histidinol_Pase-like"/>
</dbReference>
<gene>
    <name evidence="2" type="ORF">DNHGIG_34350</name>
</gene>
<dbReference type="GO" id="GO:0035312">
    <property type="term" value="F:5'-3' DNA exonuclease activity"/>
    <property type="evidence" value="ECO:0007669"/>
    <property type="project" value="TreeGrafter"/>
</dbReference>
<dbReference type="InterPro" id="IPR052018">
    <property type="entry name" value="PHP_domain"/>
</dbReference>
<keyword evidence="3" id="KW-1185">Reference proteome</keyword>
<dbReference type="RefSeq" id="WP_282200818.1">
    <property type="nucleotide sequence ID" value="NZ_BOQE01000001.1"/>
</dbReference>
<reference evidence="2" key="1">
    <citation type="journal article" date="2023" name="Int. J. Syst. Evol. Microbiol.">
        <title>Collibacillus ludicampi gen. nov., sp. nov., a new soil bacterium of the family Alicyclobacillaceae.</title>
        <authorList>
            <person name="Jojima T."/>
            <person name="Ioku Y."/>
            <person name="Fukuta Y."/>
            <person name="Shirasaka N."/>
            <person name="Matsumura Y."/>
            <person name="Mori M."/>
        </authorList>
    </citation>
    <scope>NUCLEOTIDE SEQUENCE</scope>
    <source>
        <strain evidence="2">TP075</strain>
    </source>
</reference>
<dbReference type="PANTHER" id="PTHR42924">
    <property type="entry name" value="EXONUCLEASE"/>
    <property type="match status" value="1"/>
</dbReference>
<dbReference type="Pfam" id="PF02811">
    <property type="entry name" value="PHP"/>
    <property type="match status" value="1"/>
</dbReference>
<sequence>MSTRYDLHAHTTASDGTFSPRELVELAKKNGLSGVAVCDHDTTDGIEEALEAGTQYGIEIVPGVEINTEYEGKEVHVLGYYFDRSSTVLQDLFLQLREERLTRMDRILQKLRTAGIQISEKDVLAEAKGASVGRPHIARVLVRMGYASDIRDAFDRWIGKGRPGYVERFKLHPGQAVRLIREAGGVPVIAHPGLVGKDAIVEELIPEGLLGLEALHPDHSPEERKRFSQMAENLGLIATGGSDFHGAGAEHRGDLGSVYVDEHVVEQLKKRSLMF</sequence>
<organism evidence="2 3">
    <name type="scientific">Collibacillus ludicampi</name>
    <dbReference type="NCBI Taxonomy" id="2771369"/>
    <lineage>
        <taxon>Bacteria</taxon>
        <taxon>Bacillati</taxon>
        <taxon>Bacillota</taxon>
        <taxon>Bacilli</taxon>
        <taxon>Bacillales</taxon>
        <taxon>Alicyclobacillaceae</taxon>
        <taxon>Collibacillus</taxon>
    </lineage>
</organism>
<evidence type="ECO:0000259" key="1">
    <source>
        <dbReference type="SMART" id="SM00481"/>
    </source>
</evidence>
<dbReference type="AlphaFoldDB" id="A0AAV4LJF4"/>
<dbReference type="CDD" id="cd07438">
    <property type="entry name" value="PHP_HisPPase_AMP"/>
    <property type="match status" value="1"/>
</dbReference>
<evidence type="ECO:0000313" key="2">
    <source>
        <dbReference type="EMBL" id="GIM47886.1"/>
    </source>
</evidence>
<dbReference type="InterPro" id="IPR003141">
    <property type="entry name" value="Pol/His_phosphatase_N"/>
</dbReference>
<dbReference type="EMBL" id="BOQE01000001">
    <property type="protein sequence ID" value="GIM47886.1"/>
    <property type="molecule type" value="Genomic_DNA"/>
</dbReference>